<reference evidence="1" key="1">
    <citation type="journal article" date="2020" name="Stud. Mycol.">
        <title>101 Dothideomycetes genomes: a test case for predicting lifestyles and emergence of pathogens.</title>
        <authorList>
            <person name="Haridas S."/>
            <person name="Albert R."/>
            <person name="Binder M."/>
            <person name="Bloem J."/>
            <person name="Labutti K."/>
            <person name="Salamov A."/>
            <person name="Andreopoulos B."/>
            <person name="Baker S."/>
            <person name="Barry K."/>
            <person name="Bills G."/>
            <person name="Bluhm B."/>
            <person name="Cannon C."/>
            <person name="Castanera R."/>
            <person name="Culley D."/>
            <person name="Daum C."/>
            <person name="Ezra D."/>
            <person name="Gonzalez J."/>
            <person name="Henrissat B."/>
            <person name="Kuo A."/>
            <person name="Liang C."/>
            <person name="Lipzen A."/>
            <person name="Lutzoni F."/>
            <person name="Magnuson J."/>
            <person name="Mondo S."/>
            <person name="Nolan M."/>
            <person name="Ohm R."/>
            <person name="Pangilinan J."/>
            <person name="Park H.-J."/>
            <person name="Ramirez L."/>
            <person name="Alfaro M."/>
            <person name="Sun H."/>
            <person name="Tritt A."/>
            <person name="Yoshinaga Y."/>
            <person name="Zwiers L.-H."/>
            <person name="Turgeon B."/>
            <person name="Goodwin S."/>
            <person name="Spatafora J."/>
            <person name="Crous P."/>
            <person name="Grigoriev I."/>
        </authorList>
    </citation>
    <scope>NUCLEOTIDE SEQUENCE</scope>
    <source>
        <strain evidence="1">ATCC 200398</strain>
    </source>
</reference>
<comment type="caution">
    <text evidence="1">The sequence shown here is derived from an EMBL/GenBank/DDBJ whole genome shotgun (WGS) entry which is preliminary data.</text>
</comment>
<name>A0ACB6QIW3_9PLEO</name>
<gene>
    <name evidence="1" type="ORF">BDR25DRAFT_358939</name>
</gene>
<organism evidence="1 2">
    <name type="scientific">Lindgomyces ingoldianus</name>
    <dbReference type="NCBI Taxonomy" id="673940"/>
    <lineage>
        <taxon>Eukaryota</taxon>
        <taxon>Fungi</taxon>
        <taxon>Dikarya</taxon>
        <taxon>Ascomycota</taxon>
        <taxon>Pezizomycotina</taxon>
        <taxon>Dothideomycetes</taxon>
        <taxon>Pleosporomycetidae</taxon>
        <taxon>Pleosporales</taxon>
        <taxon>Lindgomycetaceae</taxon>
        <taxon>Lindgomyces</taxon>
    </lineage>
</organism>
<evidence type="ECO:0000313" key="2">
    <source>
        <dbReference type="Proteomes" id="UP000799755"/>
    </source>
</evidence>
<sequence>MESIKMRPRFDGHAANRPAKPLLRSWINGGSSSLWPLAFIQLKRDSHSGLRPWQYRWCGTWPDSTRVEAVRPGKGQCGERQQVAPGKKRAQTSATSATMELKMKSNISDVNNRGKRRYKDYEKVVELGSSLGGSSNSRDIGVPNGKLEDTAKTCRLAGVSQFSHVTIYHVILMGAGTAWSFACVIDGCGDYMAEWPESLFCCALQTPVAARISTNIKKLCIGLALPSPWSIVLLKFLTDPDLTAGSDTPNNTDRVMHNFQVFKIPANSYFTRDHEPDYYVAEFNLSKSARHTMKQHSHSTSRLEEAERICMSPNTEWSSQLGGERRPRKRVRGEGPHSPCVATINSKRIDSNSCMSTEGHGLKQLVLENNTMTCLEALATLTIFSNCNLQLPSLSSSKPPFLVWEYKPASPTIASCERLCQQKNGEDRRPS</sequence>
<proteinExistence type="predicted"/>
<dbReference type="EMBL" id="MU003522">
    <property type="protein sequence ID" value="KAF2466878.1"/>
    <property type="molecule type" value="Genomic_DNA"/>
</dbReference>
<dbReference type="Proteomes" id="UP000799755">
    <property type="component" value="Unassembled WGS sequence"/>
</dbReference>
<accession>A0ACB6QIW3</accession>
<evidence type="ECO:0000313" key="1">
    <source>
        <dbReference type="EMBL" id="KAF2466878.1"/>
    </source>
</evidence>
<protein>
    <submittedName>
        <fullName evidence="1">Uncharacterized protein</fullName>
    </submittedName>
</protein>
<keyword evidence="2" id="KW-1185">Reference proteome</keyword>